<dbReference type="NCBIfam" id="TIGR03025">
    <property type="entry name" value="EPS_sugtrans"/>
    <property type="match status" value="1"/>
</dbReference>
<dbReference type="PATRIC" id="fig|1391653.3.peg.258"/>
<evidence type="ECO:0000256" key="1">
    <source>
        <dbReference type="ARBA" id="ARBA00004141"/>
    </source>
</evidence>
<protein>
    <submittedName>
        <fullName evidence="9">Undecaprenyl-phosphate galactosephosphotransferase</fullName>
    </submittedName>
</protein>
<comment type="subcellular location">
    <subcellularLocation>
        <location evidence="1">Membrane</location>
        <topology evidence="1">Multi-pass membrane protein</topology>
    </subcellularLocation>
</comment>
<feature type="transmembrane region" description="Helical" evidence="7">
    <location>
        <begin position="47"/>
        <end position="72"/>
    </location>
</feature>
<feature type="transmembrane region" description="Helical" evidence="7">
    <location>
        <begin position="108"/>
        <end position="129"/>
    </location>
</feature>
<proteinExistence type="inferred from homology"/>
<evidence type="ECO:0000256" key="5">
    <source>
        <dbReference type="ARBA" id="ARBA00022989"/>
    </source>
</evidence>
<evidence type="ECO:0000256" key="7">
    <source>
        <dbReference type="SAM" id="Phobius"/>
    </source>
</evidence>
<dbReference type="GO" id="GO:0016020">
    <property type="term" value="C:membrane"/>
    <property type="evidence" value="ECO:0007669"/>
    <property type="project" value="UniProtKB-SubCell"/>
</dbReference>
<keyword evidence="5 7" id="KW-1133">Transmembrane helix</keyword>
<keyword evidence="10" id="KW-1185">Reference proteome</keyword>
<feature type="transmembrane region" description="Helical" evidence="7">
    <location>
        <begin position="84"/>
        <end position="102"/>
    </location>
</feature>
<gene>
    <name evidence="9" type="ORF">AKJ08_0245</name>
</gene>
<dbReference type="InterPro" id="IPR003362">
    <property type="entry name" value="Bact_transf"/>
</dbReference>
<accession>A0A0K1P8K0</accession>
<feature type="transmembrane region" description="Helical" evidence="7">
    <location>
        <begin position="12"/>
        <end position="35"/>
    </location>
</feature>
<organism evidence="9 10">
    <name type="scientific">Vulgatibacter incomptus</name>
    <dbReference type="NCBI Taxonomy" id="1391653"/>
    <lineage>
        <taxon>Bacteria</taxon>
        <taxon>Pseudomonadati</taxon>
        <taxon>Myxococcota</taxon>
        <taxon>Myxococcia</taxon>
        <taxon>Myxococcales</taxon>
        <taxon>Cystobacterineae</taxon>
        <taxon>Vulgatibacteraceae</taxon>
        <taxon>Vulgatibacter</taxon>
    </lineage>
</organism>
<dbReference type="STRING" id="1391653.AKJ08_0245"/>
<dbReference type="Pfam" id="PF02397">
    <property type="entry name" value="Bac_transf"/>
    <property type="match status" value="1"/>
</dbReference>
<feature type="domain" description="Bacterial sugar transferase" evidence="8">
    <location>
        <begin position="275"/>
        <end position="462"/>
    </location>
</feature>
<evidence type="ECO:0000256" key="4">
    <source>
        <dbReference type="ARBA" id="ARBA00022692"/>
    </source>
</evidence>
<evidence type="ECO:0000313" key="9">
    <source>
        <dbReference type="EMBL" id="AKU89858.1"/>
    </source>
</evidence>
<dbReference type="InterPro" id="IPR017475">
    <property type="entry name" value="EPS_sugar_tfrase"/>
</dbReference>
<dbReference type="PANTHER" id="PTHR30576:SF10">
    <property type="entry name" value="SLL5057 PROTEIN"/>
    <property type="match status" value="1"/>
</dbReference>
<comment type="similarity">
    <text evidence="2">Belongs to the bacterial sugar transferase family.</text>
</comment>
<evidence type="ECO:0000313" key="10">
    <source>
        <dbReference type="Proteomes" id="UP000055590"/>
    </source>
</evidence>
<dbReference type="Gene3D" id="3.40.50.720">
    <property type="entry name" value="NAD(P)-binding Rossmann-like Domain"/>
    <property type="match status" value="1"/>
</dbReference>
<keyword evidence="4 7" id="KW-0812">Transmembrane</keyword>
<dbReference type="RefSeq" id="WP_050724387.1">
    <property type="nucleotide sequence ID" value="NZ_CP012332.1"/>
</dbReference>
<sequence>MLKQHARFVDLCVRLADLILFTLALPAAHFAYAHAPMARWGPPPIEILWVRVVAVLLLWITASAISQVYGTYRTRGIIEELGRIARALALVAVVTLAVLFSADTRLPRLLIGLYFAIASGLLVSSRLVVRMTARALRRSGYNMRRYAIVGTGSAAEEVAITFAKHPQWGFELAGFILLDEAPVRSPSGRVLGSLSDLARILDEQVLDEIVFAVPRERLNTIEPAVKMCEDQGVTVVVSLEPLHLGMGRMSLFELSDLSMLVFIRTPSDILPLAAKRLFDIVVSLAAMIVLTPVFLIVAAAIRLESRGPVFFKQTRVGLNGRPFTMVKFRSMFRDAEQRLQALRALNEVSGPVFKMKNDPRVTRVGRFIRKTSIDELPQFWNVFRGQMSIVGPRPPIPSEVQQYQRWQRRRLSVRPGLTCTWQVSGRSGISFDRWMELDLEYIDNWSLWQDMQICLKTIPAVITARGAQ</sequence>
<dbReference type="Proteomes" id="UP000055590">
    <property type="component" value="Chromosome"/>
</dbReference>
<dbReference type="EMBL" id="CP012332">
    <property type="protein sequence ID" value="AKU89858.1"/>
    <property type="molecule type" value="Genomic_DNA"/>
</dbReference>
<evidence type="ECO:0000256" key="3">
    <source>
        <dbReference type="ARBA" id="ARBA00022679"/>
    </source>
</evidence>
<evidence type="ECO:0000256" key="6">
    <source>
        <dbReference type="ARBA" id="ARBA00023136"/>
    </source>
</evidence>
<keyword evidence="6 7" id="KW-0472">Membrane</keyword>
<dbReference type="KEGG" id="vin:AKJ08_0245"/>
<dbReference type="AlphaFoldDB" id="A0A0K1P8K0"/>
<dbReference type="InterPro" id="IPR036291">
    <property type="entry name" value="NAD(P)-bd_dom_sf"/>
</dbReference>
<reference evidence="9 10" key="1">
    <citation type="submission" date="2015-08" db="EMBL/GenBank/DDBJ databases">
        <authorList>
            <person name="Babu N.S."/>
            <person name="Beckwith C.J."/>
            <person name="Beseler K.G."/>
            <person name="Brison A."/>
            <person name="Carone J.V."/>
            <person name="Caskin T.P."/>
            <person name="Diamond M."/>
            <person name="Durham M.E."/>
            <person name="Foxe J.M."/>
            <person name="Go M."/>
            <person name="Henderson B.A."/>
            <person name="Jones I.B."/>
            <person name="McGettigan J.A."/>
            <person name="Micheletti S.J."/>
            <person name="Nasrallah M.E."/>
            <person name="Ortiz D."/>
            <person name="Piller C.R."/>
            <person name="Privatt S.R."/>
            <person name="Schneider S.L."/>
            <person name="Sharp S."/>
            <person name="Smith T.C."/>
            <person name="Stanton J.D."/>
            <person name="Ullery H.E."/>
            <person name="Wilson R.J."/>
            <person name="Serrano M.G."/>
            <person name="Buck G."/>
            <person name="Lee V."/>
            <person name="Wang Y."/>
            <person name="Carvalho R."/>
            <person name="Voegtly L."/>
            <person name="Shi R."/>
            <person name="Duckworth R."/>
            <person name="Johnson A."/>
            <person name="Loviza R."/>
            <person name="Walstead R."/>
            <person name="Shah Z."/>
            <person name="Kiflezghi M."/>
            <person name="Wade K."/>
            <person name="Ball S.L."/>
            <person name="Bradley K.W."/>
            <person name="Asai D.J."/>
            <person name="Bowman C.A."/>
            <person name="Russell D.A."/>
            <person name="Pope W.H."/>
            <person name="Jacobs-Sera D."/>
            <person name="Hendrix R.W."/>
            <person name="Hatfull G.F."/>
        </authorList>
    </citation>
    <scope>NUCLEOTIDE SEQUENCE [LARGE SCALE GENOMIC DNA]</scope>
    <source>
        <strain evidence="9 10">DSM 27710</strain>
    </source>
</reference>
<dbReference type="OrthoDB" id="9808602at2"/>
<feature type="transmembrane region" description="Helical" evidence="7">
    <location>
        <begin position="277"/>
        <end position="301"/>
    </location>
</feature>
<dbReference type="SUPFAM" id="SSF51735">
    <property type="entry name" value="NAD(P)-binding Rossmann-fold domains"/>
    <property type="match status" value="1"/>
</dbReference>
<evidence type="ECO:0000259" key="8">
    <source>
        <dbReference type="Pfam" id="PF02397"/>
    </source>
</evidence>
<evidence type="ECO:0000256" key="2">
    <source>
        <dbReference type="ARBA" id="ARBA00006464"/>
    </source>
</evidence>
<name>A0A0K1P8K0_9BACT</name>
<dbReference type="Pfam" id="PF13727">
    <property type="entry name" value="CoA_binding_3"/>
    <property type="match status" value="1"/>
</dbReference>
<dbReference type="GO" id="GO:0016780">
    <property type="term" value="F:phosphotransferase activity, for other substituted phosphate groups"/>
    <property type="evidence" value="ECO:0007669"/>
    <property type="project" value="TreeGrafter"/>
</dbReference>
<dbReference type="PANTHER" id="PTHR30576">
    <property type="entry name" value="COLANIC BIOSYNTHESIS UDP-GLUCOSE LIPID CARRIER TRANSFERASE"/>
    <property type="match status" value="1"/>
</dbReference>
<keyword evidence="3 9" id="KW-0808">Transferase</keyword>